<dbReference type="Proteomes" id="UP000008366">
    <property type="component" value="Unassembled WGS sequence"/>
</dbReference>
<reference evidence="2 3" key="1">
    <citation type="submission" date="2012-08" db="EMBL/GenBank/DDBJ databases">
        <title>Whole genome shotgun sequence of Kineosphaera limosa NBRC 100340.</title>
        <authorList>
            <person name="Yoshida I."/>
            <person name="Isaki S."/>
            <person name="Hosoyama A."/>
            <person name="Tsuchikane K."/>
            <person name="Katsumata H."/>
            <person name="Ando Y."/>
            <person name="Ohji S."/>
            <person name="Hamada M."/>
            <person name="Tamura T."/>
            <person name="Yamazoe A."/>
            <person name="Yamazaki S."/>
            <person name="Fujita N."/>
        </authorList>
    </citation>
    <scope>NUCLEOTIDE SEQUENCE [LARGE SCALE GENOMIC DNA]</scope>
    <source>
        <strain evidence="2 3">NBRC 100340</strain>
    </source>
</reference>
<evidence type="ECO:0000313" key="3">
    <source>
        <dbReference type="Proteomes" id="UP000008366"/>
    </source>
</evidence>
<accession>K6XDQ3</accession>
<dbReference type="RefSeq" id="WP_006593486.1">
    <property type="nucleotide sequence ID" value="NZ_BAHD01000053.1"/>
</dbReference>
<sequence>MSLSRARQHLTKAREFLDAAELNLDVELFSAATASAVTAGVNAKDAMCLALTGRTGKGQDHASAVPELRSAGPAGAAVAADLDRLVRLKTKAQYHHESVSAQDARKAVNWADRLVAAAENVCR</sequence>
<dbReference type="eggNOG" id="COG2250">
    <property type="taxonomic scope" value="Bacteria"/>
</dbReference>
<name>K6XDQ3_9MICO</name>
<dbReference type="InterPro" id="IPR007842">
    <property type="entry name" value="HEPN_dom"/>
</dbReference>
<protein>
    <recommendedName>
        <fullName evidence="1">HEPN domain-containing protein</fullName>
    </recommendedName>
</protein>
<dbReference type="OrthoDB" id="3830832at2"/>
<evidence type="ECO:0000313" key="2">
    <source>
        <dbReference type="EMBL" id="GAB96954.1"/>
    </source>
</evidence>
<feature type="domain" description="HEPN" evidence="1">
    <location>
        <begin position="7"/>
        <end position="120"/>
    </location>
</feature>
<dbReference type="Gene3D" id="1.20.120.330">
    <property type="entry name" value="Nucleotidyltransferases domain 2"/>
    <property type="match status" value="1"/>
</dbReference>
<evidence type="ECO:0000259" key="1">
    <source>
        <dbReference type="Pfam" id="PF05168"/>
    </source>
</evidence>
<dbReference type="AlphaFoldDB" id="K6XDQ3"/>
<keyword evidence="3" id="KW-1185">Reference proteome</keyword>
<gene>
    <name evidence="2" type="ORF">KILIM_053_00050</name>
</gene>
<comment type="caution">
    <text evidence="2">The sequence shown here is derived from an EMBL/GenBank/DDBJ whole genome shotgun (WGS) entry which is preliminary data.</text>
</comment>
<organism evidence="2 3">
    <name type="scientific">Kineosphaera limosa NBRC 100340</name>
    <dbReference type="NCBI Taxonomy" id="1184609"/>
    <lineage>
        <taxon>Bacteria</taxon>
        <taxon>Bacillati</taxon>
        <taxon>Actinomycetota</taxon>
        <taxon>Actinomycetes</taxon>
        <taxon>Micrococcales</taxon>
        <taxon>Dermatophilaceae</taxon>
        <taxon>Kineosphaera</taxon>
    </lineage>
</organism>
<dbReference type="Pfam" id="PF05168">
    <property type="entry name" value="HEPN"/>
    <property type="match status" value="1"/>
</dbReference>
<dbReference type="EMBL" id="BAHD01000053">
    <property type="protein sequence ID" value="GAB96954.1"/>
    <property type="molecule type" value="Genomic_DNA"/>
</dbReference>
<proteinExistence type="predicted"/>
<dbReference type="STRING" id="1184609.KILIM_053_00050"/>